<dbReference type="SUPFAM" id="SSF56003">
    <property type="entry name" value="Molybdenum cofactor-binding domain"/>
    <property type="match status" value="2"/>
</dbReference>
<gene>
    <name evidence="2" type="ORF">C9E81_13285</name>
</gene>
<proteinExistence type="predicted"/>
<accession>A0A3M0MBT1</accession>
<dbReference type="InterPro" id="IPR006311">
    <property type="entry name" value="TAT_signal"/>
</dbReference>
<dbReference type="Proteomes" id="UP000273516">
    <property type="component" value="Unassembled WGS sequence"/>
</dbReference>
<feature type="domain" description="Aldehyde oxidase/xanthine dehydrogenase a/b hammerhead" evidence="1">
    <location>
        <begin position="224"/>
        <end position="313"/>
    </location>
</feature>
<dbReference type="OrthoDB" id="9767994at2"/>
<dbReference type="InterPro" id="IPR012368">
    <property type="entry name" value="OxRdtase_Mopterin-bd_su_IorB"/>
</dbReference>
<dbReference type="PANTHER" id="PTHR47495:SF3">
    <property type="entry name" value="BLR6219 PROTEIN"/>
    <property type="match status" value="1"/>
</dbReference>
<dbReference type="InterPro" id="IPR052516">
    <property type="entry name" value="N-heterocyclic_Hydroxylase"/>
</dbReference>
<dbReference type="EMBL" id="QOKZ01000004">
    <property type="protein sequence ID" value="RMC35041.1"/>
    <property type="molecule type" value="Genomic_DNA"/>
</dbReference>
<dbReference type="SMART" id="SM01008">
    <property type="entry name" value="Ald_Xan_dh_C"/>
    <property type="match status" value="1"/>
</dbReference>
<organism evidence="2 3">
    <name type="scientific">Paracoccus alkanivorans</name>
    <dbReference type="NCBI Taxonomy" id="2116655"/>
    <lineage>
        <taxon>Bacteria</taxon>
        <taxon>Pseudomonadati</taxon>
        <taxon>Pseudomonadota</taxon>
        <taxon>Alphaproteobacteria</taxon>
        <taxon>Rhodobacterales</taxon>
        <taxon>Paracoccaceae</taxon>
        <taxon>Paracoccus</taxon>
    </lineage>
</organism>
<dbReference type="Gene3D" id="3.90.1170.50">
    <property type="entry name" value="Aldehyde oxidase/xanthine dehydrogenase, a/b hammerhead"/>
    <property type="match status" value="1"/>
</dbReference>
<dbReference type="PIRSF" id="PIRSF036389">
    <property type="entry name" value="IOR_B"/>
    <property type="match status" value="1"/>
</dbReference>
<dbReference type="InterPro" id="IPR037165">
    <property type="entry name" value="AldOxase/xan_DH_Mopterin-bd_sf"/>
</dbReference>
<dbReference type="GO" id="GO:0016491">
    <property type="term" value="F:oxidoreductase activity"/>
    <property type="evidence" value="ECO:0007669"/>
    <property type="project" value="InterPro"/>
</dbReference>
<name>A0A3M0MBT1_9RHOB</name>
<dbReference type="RefSeq" id="WP_122112820.1">
    <property type="nucleotide sequence ID" value="NZ_QOKZ01000004.1"/>
</dbReference>
<dbReference type="InterPro" id="IPR046867">
    <property type="entry name" value="AldOxase/xan_DH_MoCoBD2"/>
</dbReference>
<protein>
    <submittedName>
        <fullName evidence="2">Xanthine dehydrogenase family protein molybdopterin-binding subunit</fullName>
    </submittedName>
</protein>
<comment type="caution">
    <text evidence="2">The sequence shown here is derived from an EMBL/GenBank/DDBJ whole genome shotgun (WGS) entry which is preliminary data.</text>
</comment>
<dbReference type="PROSITE" id="PS51318">
    <property type="entry name" value="TAT"/>
    <property type="match status" value="1"/>
</dbReference>
<dbReference type="Gene3D" id="3.30.365.10">
    <property type="entry name" value="Aldehyde oxidase/xanthine dehydrogenase, molybdopterin binding domain"/>
    <property type="match status" value="4"/>
</dbReference>
<evidence type="ECO:0000313" key="3">
    <source>
        <dbReference type="Proteomes" id="UP000273516"/>
    </source>
</evidence>
<evidence type="ECO:0000259" key="1">
    <source>
        <dbReference type="SMART" id="SM01008"/>
    </source>
</evidence>
<evidence type="ECO:0000313" key="2">
    <source>
        <dbReference type="EMBL" id="RMC35041.1"/>
    </source>
</evidence>
<keyword evidence="3" id="KW-1185">Reference proteome</keyword>
<dbReference type="AlphaFoldDB" id="A0A3M0MBT1"/>
<dbReference type="InterPro" id="IPR008274">
    <property type="entry name" value="AldOxase/xan_DH_MoCoBD1"/>
</dbReference>
<dbReference type="InterPro" id="IPR000674">
    <property type="entry name" value="Ald_Oxase/Xan_DH_a/b"/>
</dbReference>
<reference evidence="2 3" key="1">
    <citation type="submission" date="2018-07" db="EMBL/GenBank/DDBJ databases">
        <authorList>
            <person name="Zhang Y."/>
            <person name="Wang L."/>
            <person name="Ma S."/>
        </authorList>
    </citation>
    <scope>NUCLEOTIDE SEQUENCE [LARGE SCALE GENOMIC DNA]</scope>
    <source>
        <strain evidence="2 3">4-2</strain>
    </source>
</reference>
<sequence length="767" mass="82590">MNTYVTQSKPVRGAVTNVSRRGVLLGLAAGTFALSVQLPLPASAEEKLYGGAGMPGGIKDDPRIFLTIEEDGTVRLLCNRAEMGQGVRTGWATVIADELEADLARIRVEQAPGNEALYGNQNTDGSRSMRHHFQPLRRIGAAARAMLEQEAAARWDVPVEEVRASGHKVTHANSDRSFGFGELALAAAERDVPATAELVFKAPEDFQHIGKENINNVDNLDITTGKPIYGIDKQLDGLVYAVIARPPVYGGKVKSFDDAEARKVPGVIEILEIDTPDIPSAFLPLGGIAVVAENTFAANKARLLLEIEWDAGGNQGYDSTEYRKTLEAAAEQPGEVMRNDGDVDAALAEAANRISASYYLPHLAHASMEPPSATARFADGKCEVWTSVQAPEALREDLIKRFELAPENAVIHSMLLGGGFGRKSKPDYASEAAIISKALDGRPVKLTFTREDDIQHDFFHAVSVERLEGGLDENGKTVAWLHRTVAPSIGSTFAPDVVHQSPFELGMGAVDNPFDIPNLRVENPEAAAHTRIGWFRSVYNIPHAFAVQSFAAELAAAAGRDHREYLLELLGPDRKISRAAMNDTAVYGEDPELYPYDTARLRKVIEAATEAAGWGRDLPEGKGLGLAAHHSFVSYTAVVVEVDVKDGALTFPRVDIAFDCGAVISPDRVRAQLEGAVVQGVSLATLGEISFKDGVPEQSNFDGFELTRIDASPVEIHTHLVPSLDYDSPLGGVGEPGLPPVAPAITNAIFAATGKRIRALPIRDQFV</sequence>
<dbReference type="Pfam" id="PF02738">
    <property type="entry name" value="MoCoBD_1"/>
    <property type="match status" value="1"/>
</dbReference>
<dbReference type="Pfam" id="PF20256">
    <property type="entry name" value="MoCoBD_2"/>
    <property type="match status" value="2"/>
</dbReference>
<dbReference type="PANTHER" id="PTHR47495">
    <property type="entry name" value="ALDEHYDE DEHYDROGENASE"/>
    <property type="match status" value="1"/>
</dbReference>